<name>A0ABR0S8A7_9HYPO</name>
<accession>A0ABR0S8A7</accession>
<dbReference type="EMBL" id="JAVFKD010000016">
    <property type="protein sequence ID" value="KAK5988348.1"/>
    <property type="molecule type" value="Genomic_DNA"/>
</dbReference>
<reference evidence="1 2" key="1">
    <citation type="submission" date="2024-01" db="EMBL/GenBank/DDBJ databases">
        <title>Complete genome of Cladobotryum mycophilum ATHUM6906.</title>
        <authorList>
            <person name="Christinaki A.C."/>
            <person name="Myridakis A.I."/>
            <person name="Kouvelis V.N."/>
        </authorList>
    </citation>
    <scope>NUCLEOTIDE SEQUENCE [LARGE SCALE GENOMIC DNA]</scope>
    <source>
        <strain evidence="1 2">ATHUM6906</strain>
    </source>
</reference>
<sequence>MNLTQFLFQLDLAMSQNGSIWSNHFLNSRIARGNTPSPIHEHILSPEMSDEARDAKLWIVDRILESQTIIHFIESATSGRLPDGTQSTLPVLNSDDFELMQQPLSSWAPAPFNTNGEIPMEQIMISIGSFQDADRLVPISKELHAMKSRLWEAVMPLSERRWQDLSLDSPNNFHLACRYLCMVIQVFHYLNHPVIKPFLRETYNLIYSHLKTFEDALNIKKAQENEPPVQLAAQWHEYIKSLFNYISNRSHHWVIDHIDRLRGPILEALEASRVGQMPAGGDVYESSSEQERILTNMLHDLLENAAQADSAIFLPMDGYLGDDLPLQDSATIVEPNNPFVETTISFSANTNVRKADYYRRLKYLSRVEQWFGDDYQQRNLRELSSTSRIAQSQVLAQEKARLELRSQTELADEELWVRDAKWYLFEHESNGYGWSYAIYRTCYDHSSEEWEEFKTKLEADLSNWGSELKGVEEFRPISKVHWRDARFLGVPDEDIEALKENFKKLAEAQDGFPPKTSTEIFLVADKPVIDSYLKPAPDQGGFVLAVAADFDPADVDEEREAESPGYDGSLRILSSLLWDDVGPLLTMQTQYLTELWPLAMNNPQQVYEGPLKRMS</sequence>
<keyword evidence="2" id="KW-1185">Reference proteome</keyword>
<evidence type="ECO:0000313" key="1">
    <source>
        <dbReference type="EMBL" id="KAK5988348.1"/>
    </source>
</evidence>
<comment type="caution">
    <text evidence="1">The sequence shown here is derived from an EMBL/GenBank/DDBJ whole genome shotgun (WGS) entry which is preliminary data.</text>
</comment>
<organism evidence="1 2">
    <name type="scientific">Cladobotryum mycophilum</name>
    <dbReference type="NCBI Taxonomy" id="491253"/>
    <lineage>
        <taxon>Eukaryota</taxon>
        <taxon>Fungi</taxon>
        <taxon>Dikarya</taxon>
        <taxon>Ascomycota</taxon>
        <taxon>Pezizomycotina</taxon>
        <taxon>Sordariomycetes</taxon>
        <taxon>Hypocreomycetidae</taxon>
        <taxon>Hypocreales</taxon>
        <taxon>Hypocreaceae</taxon>
        <taxon>Cladobotryum</taxon>
    </lineage>
</organism>
<protein>
    <submittedName>
        <fullName evidence="1">Uncharacterized protein</fullName>
    </submittedName>
</protein>
<gene>
    <name evidence="1" type="ORF">PT974_12499</name>
</gene>
<proteinExistence type="predicted"/>
<evidence type="ECO:0000313" key="2">
    <source>
        <dbReference type="Proteomes" id="UP001338125"/>
    </source>
</evidence>
<dbReference type="Proteomes" id="UP001338125">
    <property type="component" value="Unassembled WGS sequence"/>
</dbReference>